<accession>A0ACA9K6C1</accession>
<name>A0ACA9K6C1_9GLOM</name>
<comment type="caution">
    <text evidence="1">The sequence shown here is derived from an EMBL/GenBank/DDBJ whole genome shotgun (WGS) entry which is preliminary data.</text>
</comment>
<dbReference type="EMBL" id="CAJVPT010001013">
    <property type="protein sequence ID" value="CAG8454851.1"/>
    <property type="molecule type" value="Genomic_DNA"/>
</dbReference>
<protein>
    <submittedName>
        <fullName evidence="1">16456_t:CDS:1</fullName>
    </submittedName>
</protein>
<keyword evidence="2" id="KW-1185">Reference proteome</keyword>
<sequence length="232" mass="27415">MIQPKIVLELMVYIMIRQEGGGELLDKKKEKINTIDEQRTLKRICVDNDKVDNEQVSVQMEDQSYNQIRVLEEGGVKYLEVKLNDKYNHVMLYDIEDYELSDKESKNEAIQFRKSIDAQRIQNITSKVNDLEEGEIYDPMEYEDINKDLSDHGYTQEDEDQISNFIELEENSIDIDHGDIDQEGIFDIELVPMNTSEHVNNQEYNVEGVFDFEKFNDDQFSEQSWIDRFLDM</sequence>
<evidence type="ECO:0000313" key="1">
    <source>
        <dbReference type="EMBL" id="CAG8454851.1"/>
    </source>
</evidence>
<gene>
    <name evidence="1" type="ORF">ACOLOM_LOCUS922</name>
</gene>
<dbReference type="Proteomes" id="UP000789525">
    <property type="component" value="Unassembled WGS sequence"/>
</dbReference>
<evidence type="ECO:0000313" key="2">
    <source>
        <dbReference type="Proteomes" id="UP000789525"/>
    </source>
</evidence>
<organism evidence="1 2">
    <name type="scientific">Acaulospora colombiana</name>
    <dbReference type="NCBI Taxonomy" id="27376"/>
    <lineage>
        <taxon>Eukaryota</taxon>
        <taxon>Fungi</taxon>
        <taxon>Fungi incertae sedis</taxon>
        <taxon>Mucoromycota</taxon>
        <taxon>Glomeromycotina</taxon>
        <taxon>Glomeromycetes</taxon>
        <taxon>Diversisporales</taxon>
        <taxon>Acaulosporaceae</taxon>
        <taxon>Acaulospora</taxon>
    </lineage>
</organism>
<proteinExistence type="predicted"/>
<reference evidence="1" key="1">
    <citation type="submission" date="2021-06" db="EMBL/GenBank/DDBJ databases">
        <authorList>
            <person name="Kallberg Y."/>
            <person name="Tangrot J."/>
            <person name="Rosling A."/>
        </authorList>
    </citation>
    <scope>NUCLEOTIDE SEQUENCE</scope>
    <source>
        <strain evidence="1">CL356</strain>
    </source>
</reference>